<evidence type="ECO:0000256" key="3">
    <source>
        <dbReference type="ARBA" id="ARBA00023237"/>
    </source>
</evidence>
<comment type="subcellular location">
    <subcellularLocation>
        <location evidence="1">Cell outer membrane</location>
    </subcellularLocation>
</comment>
<dbReference type="Proteomes" id="UP000194450">
    <property type="component" value="Unassembled WGS sequence"/>
</dbReference>
<feature type="chain" id="PRO_5012961133" evidence="5">
    <location>
        <begin position="25"/>
        <end position="298"/>
    </location>
</feature>
<name>A0A1Y6F1B5_9GAMM</name>
<gene>
    <name evidence="7" type="ORF">SAMN06297229_1681</name>
</gene>
<dbReference type="PROSITE" id="PS51123">
    <property type="entry name" value="OMPA_2"/>
    <property type="match status" value="1"/>
</dbReference>
<dbReference type="Gene3D" id="2.60.40.2540">
    <property type="match status" value="1"/>
</dbReference>
<evidence type="ECO:0000313" key="7">
    <source>
        <dbReference type="EMBL" id="SMQ68678.1"/>
    </source>
</evidence>
<dbReference type="PANTHER" id="PTHR30329">
    <property type="entry name" value="STATOR ELEMENT OF FLAGELLAR MOTOR COMPLEX"/>
    <property type="match status" value="1"/>
</dbReference>
<dbReference type="Gene3D" id="3.30.1330.60">
    <property type="entry name" value="OmpA-like domain"/>
    <property type="match status" value="1"/>
</dbReference>
<dbReference type="Pfam" id="PF00691">
    <property type="entry name" value="OmpA"/>
    <property type="match status" value="1"/>
</dbReference>
<dbReference type="InterPro" id="IPR050330">
    <property type="entry name" value="Bact_OuterMem_StrucFunc"/>
</dbReference>
<dbReference type="InterPro" id="IPR006664">
    <property type="entry name" value="OMP_bac"/>
</dbReference>
<accession>A0A1Y6F1B5</accession>
<dbReference type="SUPFAM" id="SSF103088">
    <property type="entry name" value="OmpA-like"/>
    <property type="match status" value="1"/>
</dbReference>
<evidence type="ECO:0000259" key="6">
    <source>
        <dbReference type="PROSITE" id="PS51123"/>
    </source>
</evidence>
<sequence length="298" mass="34117">MKLKYLTTASALLTSALLIAPATSAVRHYAADLSNSNWEVTEQSALQCELEHQVPRYGRVKFVSEASKQLNLRMRLEFLQLPDSYDIASVKSIAPNWWPGSSTYELGEMKLYKQFNSELPKQAAWTVLTELEKGRHPTFFYQDWYNERDQVAVGLSAANFRRNYDDFLNCVSGLLKFSFEDIAYTVLNYDDDNGELTREAQQKLMQIGQYLSHDTDLELVLIDAYTDAYGAREPNQRLTEERAEMIKSFFTERGINGERIVTVGHGERRHIAGNDDELARAQNRRVVIQLSKPLLGML</sequence>
<dbReference type="PRINTS" id="PR01021">
    <property type="entry name" value="OMPADOMAIN"/>
</dbReference>
<feature type="domain" description="OmpA-like" evidence="6">
    <location>
        <begin position="177"/>
        <end position="294"/>
    </location>
</feature>
<keyword evidence="5" id="KW-0732">Signal</keyword>
<dbReference type="PANTHER" id="PTHR30329:SF21">
    <property type="entry name" value="LIPOPROTEIN YIAD-RELATED"/>
    <property type="match status" value="1"/>
</dbReference>
<dbReference type="Pfam" id="PF18393">
    <property type="entry name" value="MotY_N"/>
    <property type="match status" value="1"/>
</dbReference>
<keyword evidence="3" id="KW-0998">Cell outer membrane</keyword>
<evidence type="ECO:0000256" key="1">
    <source>
        <dbReference type="ARBA" id="ARBA00004442"/>
    </source>
</evidence>
<dbReference type="RefSeq" id="WP_086434711.1">
    <property type="nucleotide sequence ID" value="NZ_FXWH01000001.1"/>
</dbReference>
<dbReference type="PRINTS" id="PR01023">
    <property type="entry name" value="NAFLGMOTY"/>
</dbReference>
<dbReference type="InterPro" id="IPR006665">
    <property type="entry name" value="OmpA-like"/>
</dbReference>
<protein>
    <submittedName>
        <fullName evidence="7">OmpA family protein</fullName>
    </submittedName>
</protein>
<feature type="signal peptide" evidence="5">
    <location>
        <begin position="1"/>
        <end position="24"/>
    </location>
</feature>
<dbReference type="AlphaFoldDB" id="A0A1Y6F1B5"/>
<reference evidence="8" key="1">
    <citation type="submission" date="2017-04" db="EMBL/GenBank/DDBJ databases">
        <authorList>
            <person name="Varghese N."/>
            <person name="Submissions S."/>
        </authorList>
    </citation>
    <scope>NUCLEOTIDE SEQUENCE [LARGE SCALE GENOMIC DNA]</scope>
</reference>
<evidence type="ECO:0000256" key="4">
    <source>
        <dbReference type="PROSITE-ProRule" id="PRU00473"/>
    </source>
</evidence>
<dbReference type="InterPro" id="IPR036737">
    <property type="entry name" value="OmpA-like_sf"/>
</dbReference>
<dbReference type="OrthoDB" id="6905929at2"/>
<evidence type="ECO:0000313" key="8">
    <source>
        <dbReference type="Proteomes" id="UP000194450"/>
    </source>
</evidence>
<dbReference type="InterPro" id="IPR041544">
    <property type="entry name" value="MotY_N"/>
</dbReference>
<organism evidence="7 8">
    <name type="scientific">Pseudidiomarina planktonica</name>
    <dbReference type="NCBI Taxonomy" id="1323738"/>
    <lineage>
        <taxon>Bacteria</taxon>
        <taxon>Pseudomonadati</taxon>
        <taxon>Pseudomonadota</taxon>
        <taxon>Gammaproteobacteria</taxon>
        <taxon>Alteromonadales</taxon>
        <taxon>Idiomarinaceae</taxon>
        <taxon>Pseudidiomarina</taxon>
    </lineage>
</organism>
<keyword evidence="2 4" id="KW-0472">Membrane</keyword>
<keyword evidence="8" id="KW-1185">Reference proteome</keyword>
<dbReference type="CDD" id="cd07185">
    <property type="entry name" value="OmpA_C-like"/>
    <property type="match status" value="1"/>
</dbReference>
<evidence type="ECO:0000256" key="2">
    <source>
        <dbReference type="ARBA" id="ARBA00023136"/>
    </source>
</evidence>
<dbReference type="EMBL" id="FXWH01000001">
    <property type="protein sequence ID" value="SMQ68678.1"/>
    <property type="molecule type" value="Genomic_DNA"/>
</dbReference>
<proteinExistence type="predicted"/>
<evidence type="ECO:0000256" key="5">
    <source>
        <dbReference type="SAM" id="SignalP"/>
    </source>
</evidence>
<dbReference type="GO" id="GO:0009279">
    <property type="term" value="C:cell outer membrane"/>
    <property type="evidence" value="ECO:0007669"/>
    <property type="project" value="UniProtKB-SubCell"/>
</dbReference>